<gene>
    <name evidence="2" type="ORF">GCM10009422_13850</name>
</gene>
<dbReference type="EMBL" id="BAAAGA010000002">
    <property type="protein sequence ID" value="GAA0619546.1"/>
    <property type="molecule type" value="Genomic_DNA"/>
</dbReference>
<protein>
    <submittedName>
        <fullName evidence="2">Uncharacterized protein</fullName>
    </submittedName>
</protein>
<name>A0ABP3S261_9CAUL</name>
<accession>A0ABP3S261</accession>
<organism evidence="2 3">
    <name type="scientific">Brevundimonas kwangchunensis</name>
    <dbReference type="NCBI Taxonomy" id="322163"/>
    <lineage>
        <taxon>Bacteria</taxon>
        <taxon>Pseudomonadati</taxon>
        <taxon>Pseudomonadota</taxon>
        <taxon>Alphaproteobacteria</taxon>
        <taxon>Caulobacterales</taxon>
        <taxon>Caulobacteraceae</taxon>
        <taxon>Brevundimonas</taxon>
    </lineage>
</organism>
<feature type="transmembrane region" description="Helical" evidence="1">
    <location>
        <begin position="49"/>
        <end position="67"/>
    </location>
</feature>
<reference evidence="3" key="1">
    <citation type="journal article" date="2019" name="Int. J. Syst. Evol. Microbiol.">
        <title>The Global Catalogue of Microorganisms (GCM) 10K type strain sequencing project: providing services to taxonomists for standard genome sequencing and annotation.</title>
        <authorList>
            <consortium name="The Broad Institute Genomics Platform"/>
            <consortium name="The Broad Institute Genome Sequencing Center for Infectious Disease"/>
            <person name="Wu L."/>
            <person name="Ma J."/>
        </authorList>
    </citation>
    <scope>NUCLEOTIDE SEQUENCE [LARGE SCALE GENOMIC DNA]</scope>
    <source>
        <strain evidence="3">JCM 12928</strain>
    </source>
</reference>
<keyword evidence="3" id="KW-1185">Reference proteome</keyword>
<feature type="transmembrane region" description="Helical" evidence="1">
    <location>
        <begin position="19"/>
        <end position="37"/>
    </location>
</feature>
<comment type="caution">
    <text evidence="2">The sequence shown here is derived from an EMBL/GenBank/DDBJ whole genome shotgun (WGS) entry which is preliminary data.</text>
</comment>
<keyword evidence="1" id="KW-0472">Membrane</keyword>
<evidence type="ECO:0000313" key="2">
    <source>
        <dbReference type="EMBL" id="GAA0619546.1"/>
    </source>
</evidence>
<sequence length="99" mass="10212">MTLTNEPTAPKSGLGRWHIAGWGAVAAILLAPAVAMQFSSEVAWTASDFLFAGVLLIGAGALIELAVWKAKSKALRIALILGVLAAVILIWADGAVGIF</sequence>
<feature type="transmembrane region" description="Helical" evidence="1">
    <location>
        <begin position="74"/>
        <end position="92"/>
    </location>
</feature>
<keyword evidence="1" id="KW-1133">Transmembrane helix</keyword>
<dbReference type="Proteomes" id="UP001501352">
    <property type="component" value="Unassembled WGS sequence"/>
</dbReference>
<evidence type="ECO:0000256" key="1">
    <source>
        <dbReference type="SAM" id="Phobius"/>
    </source>
</evidence>
<proteinExistence type="predicted"/>
<dbReference type="RefSeq" id="WP_343792056.1">
    <property type="nucleotide sequence ID" value="NZ_BAAAGA010000002.1"/>
</dbReference>
<keyword evidence="1" id="KW-0812">Transmembrane</keyword>
<evidence type="ECO:0000313" key="3">
    <source>
        <dbReference type="Proteomes" id="UP001501352"/>
    </source>
</evidence>